<evidence type="ECO:0000313" key="2">
    <source>
        <dbReference type="EMBL" id="KRT15944.1"/>
    </source>
</evidence>
<sequence>MKNLREKQGKNRDTQMLSWAARMLYIGALVALIVLIGIQQSCNSSKPFSGTYINSAGSEFSLANDTLVLEQVEGNQYRIHRMTGYRLISDSGRLGSYRWEKEEWFAVYDPEREIMSEKRHGKQISFTADCSVMTVGRRAYQKIN</sequence>
<keyword evidence="3" id="KW-1185">Reference proteome</keyword>
<gene>
    <name evidence="2" type="ORF">ASU31_10565</name>
</gene>
<evidence type="ECO:0000313" key="3">
    <source>
        <dbReference type="Proteomes" id="UP000051950"/>
    </source>
</evidence>
<dbReference type="STRING" id="687842.ASU31_10565"/>
<reference evidence="2 3" key="1">
    <citation type="submission" date="2015-11" db="EMBL/GenBank/DDBJ databases">
        <title>Sequence of Pedobacter ginsenosidimutans.</title>
        <authorList>
            <person name="Carson E."/>
            <person name="Keyser V."/>
            <person name="Newman J."/>
            <person name="Miller J."/>
        </authorList>
    </citation>
    <scope>NUCLEOTIDE SEQUENCE [LARGE SCALE GENOMIC DNA]</scope>
    <source>
        <strain evidence="2 3">KACC 14530</strain>
    </source>
</reference>
<keyword evidence="1" id="KW-0472">Membrane</keyword>
<accession>A0A0T5VQ58</accession>
<dbReference type="AlphaFoldDB" id="A0A0T5VQ58"/>
<feature type="transmembrane region" description="Helical" evidence="1">
    <location>
        <begin position="20"/>
        <end position="38"/>
    </location>
</feature>
<dbReference type="EMBL" id="LMZQ01000006">
    <property type="protein sequence ID" value="KRT15944.1"/>
    <property type="molecule type" value="Genomic_DNA"/>
</dbReference>
<evidence type="ECO:0000256" key="1">
    <source>
        <dbReference type="SAM" id="Phobius"/>
    </source>
</evidence>
<protein>
    <submittedName>
        <fullName evidence="2">Uncharacterized protein</fullName>
    </submittedName>
</protein>
<comment type="caution">
    <text evidence="2">The sequence shown here is derived from an EMBL/GenBank/DDBJ whole genome shotgun (WGS) entry which is preliminary data.</text>
</comment>
<organism evidence="2 3">
    <name type="scientific">Pedobacter ginsenosidimutans</name>
    <dbReference type="NCBI Taxonomy" id="687842"/>
    <lineage>
        <taxon>Bacteria</taxon>
        <taxon>Pseudomonadati</taxon>
        <taxon>Bacteroidota</taxon>
        <taxon>Sphingobacteriia</taxon>
        <taxon>Sphingobacteriales</taxon>
        <taxon>Sphingobacteriaceae</taxon>
        <taxon>Pedobacter</taxon>
    </lineage>
</organism>
<keyword evidence="1" id="KW-0812">Transmembrane</keyword>
<name>A0A0T5VQ58_9SPHI</name>
<keyword evidence="1" id="KW-1133">Transmembrane helix</keyword>
<proteinExistence type="predicted"/>
<dbReference type="Proteomes" id="UP000051950">
    <property type="component" value="Unassembled WGS sequence"/>
</dbReference>